<reference evidence="4 5" key="1">
    <citation type="submission" date="2021-06" db="EMBL/GenBank/DDBJ databases">
        <authorList>
            <person name="Kallberg Y."/>
            <person name="Tangrot J."/>
            <person name="Rosling A."/>
        </authorList>
    </citation>
    <scope>NUCLEOTIDE SEQUENCE [LARGE SCALE GENOMIC DNA]</scope>
    <source>
        <strain evidence="4 5">120-4 pot B 10/14</strain>
    </source>
</reference>
<protein>
    <submittedName>
        <fullName evidence="4">15729_t:CDS:1</fullName>
    </submittedName>
</protein>
<feature type="region of interest" description="Disordered" evidence="2">
    <location>
        <begin position="1"/>
        <end position="37"/>
    </location>
</feature>
<dbReference type="SUPFAM" id="SSF57959">
    <property type="entry name" value="Leucine zipper domain"/>
    <property type="match status" value="1"/>
</dbReference>
<keyword evidence="1" id="KW-0175">Coiled coil</keyword>
<feature type="coiled-coil region" evidence="1">
    <location>
        <begin position="140"/>
        <end position="217"/>
    </location>
</feature>
<name>A0ABM8W348_GIGMA</name>
<dbReference type="InterPro" id="IPR004827">
    <property type="entry name" value="bZIP"/>
</dbReference>
<feature type="compositionally biased region" description="Polar residues" evidence="2">
    <location>
        <begin position="1"/>
        <end position="12"/>
    </location>
</feature>
<dbReference type="Gene3D" id="1.20.5.170">
    <property type="match status" value="1"/>
</dbReference>
<sequence>MDGFSGQFNSNETGDHEADDYETGNDENGNYETGVYEPGDYESGNYWTYTLSQASLHVDTQCGPSCSSLPDDLAQYVGTDNFPDHSLPYESNQAYLSEGMAHCVGMGNSSSLPYESNQAFLSEGMAHCVGMGNSSSVDTAKKLKSERNKRYRTKEKAKKEFLVSKVGTLEDENKRLLDEVEALKRENGALKNAVNYFTVKTRENEDKDKELEALRRENNLFKTFYLTTSNYVADFIKNLTG</sequence>
<feature type="domain" description="BZIP" evidence="3">
    <location>
        <begin position="149"/>
        <end position="186"/>
    </location>
</feature>
<proteinExistence type="predicted"/>
<evidence type="ECO:0000259" key="3">
    <source>
        <dbReference type="Pfam" id="PF07716"/>
    </source>
</evidence>
<organism evidence="4 5">
    <name type="scientific">Gigaspora margarita</name>
    <dbReference type="NCBI Taxonomy" id="4874"/>
    <lineage>
        <taxon>Eukaryota</taxon>
        <taxon>Fungi</taxon>
        <taxon>Fungi incertae sedis</taxon>
        <taxon>Mucoromycota</taxon>
        <taxon>Glomeromycotina</taxon>
        <taxon>Glomeromycetes</taxon>
        <taxon>Diversisporales</taxon>
        <taxon>Gigasporaceae</taxon>
        <taxon>Gigaspora</taxon>
    </lineage>
</organism>
<dbReference type="InterPro" id="IPR046347">
    <property type="entry name" value="bZIP_sf"/>
</dbReference>
<evidence type="ECO:0000256" key="2">
    <source>
        <dbReference type="SAM" id="MobiDB-lite"/>
    </source>
</evidence>
<keyword evidence="5" id="KW-1185">Reference proteome</keyword>
<dbReference type="Pfam" id="PF07716">
    <property type="entry name" value="bZIP_2"/>
    <property type="match status" value="1"/>
</dbReference>
<comment type="caution">
    <text evidence="4">The sequence shown here is derived from an EMBL/GenBank/DDBJ whole genome shotgun (WGS) entry which is preliminary data.</text>
</comment>
<evidence type="ECO:0000256" key="1">
    <source>
        <dbReference type="SAM" id="Coils"/>
    </source>
</evidence>
<dbReference type="Proteomes" id="UP000789901">
    <property type="component" value="Unassembled WGS sequence"/>
</dbReference>
<evidence type="ECO:0000313" key="4">
    <source>
        <dbReference type="EMBL" id="CAG8512633.1"/>
    </source>
</evidence>
<dbReference type="EMBL" id="CAJVQB010000903">
    <property type="protein sequence ID" value="CAG8512633.1"/>
    <property type="molecule type" value="Genomic_DNA"/>
</dbReference>
<evidence type="ECO:0000313" key="5">
    <source>
        <dbReference type="Proteomes" id="UP000789901"/>
    </source>
</evidence>
<accession>A0ABM8W348</accession>
<gene>
    <name evidence="4" type="ORF">GMARGA_LOCUS2758</name>
</gene>